<dbReference type="Proteomes" id="UP001139414">
    <property type="component" value="Unassembled WGS sequence"/>
</dbReference>
<dbReference type="RefSeq" id="WP_229341137.1">
    <property type="nucleotide sequence ID" value="NZ_JAJBZG010000005.1"/>
</dbReference>
<dbReference type="AlphaFoldDB" id="A0A9X1RWQ8"/>
<evidence type="ECO:0000256" key="1">
    <source>
        <dbReference type="SAM" id="SignalP"/>
    </source>
</evidence>
<keyword evidence="3" id="KW-1185">Reference proteome</keyword>
<dbReference type="EMBL" id="JAJBZG010000005">
    <property type="protein sequence ID" value="MCB7481833.1"/>
    <property type="molecule type" value="Genomic_DNA"/>
</dbReference>
<gene>
    <name evidence="2" type="ORF">LGQ90_11220</name>
</gene>
<evidence type="ECO:0000313" key="2">
    <source>
        <dbReference type="EMBL" id="MCB7481833.1"/>
    </source>
</evidence>
<name>A0A9X1RWQ8_9FLAO</name>
<protein>
    <submittedName>
        <fullName evidence="2">Uncharacterized protein</fullName>
    </submittedName>
</protein>
<comment type="caution">
    <text evidence="2">The sequence shown here is derived from an EMBL/GenBank/DDBJ whole genome shotgun (WGS) entry which is preliminary data.</text>
</comment>
<organism evidence="2 3">
    <name type="scientific">Christiangramia sediminis</name>
    <dbReference type="NCBI Taxonomy" id="2881336"/>
    <lineage>
        <taxon>Bacteria</taxon>
        <taxon>Pseudomonadati</taxon>
        <taxon>Bacteroidota</taxon>
        <taxon>Flavobacteriia</taxon>
        <taxon>Flavobacteriales</taxon>
        <taxon>Flavobacteriaceae</taxon>
        <taxon>Christiangramia</taxon>
    </lineage>
</organism>
<evidence type="ECO:0000313" key="3">
    <source>
        <dbReference type="Proteomes" id="UP001139414"/>
    </source>
</evidence>
<sequence length="118" mass="13889">MKNRKSFLLNIFLLQVLLLASATNAFAYSETTLDFDSRKGEFFKADQNKKAIHFEESISEAYFQTSSENENNYFHSYSNLEVGYDFIGKYSENRLSSEFQPNGRHILKTQIYPFHSFW</sequence>
<feature type="chain" id="PRO_5040744580" evidence="1">
    <location>
        <begin position="28"/>
        <end position="118"/>
    </location>
</feature>
<feature type="signal peptide" evidence="1">
    <location>
        <begin position="1"/>
        <end position="27"/>
    </location>
</feature>
<keyword evidence="1" id="KW-0732">Signal</keyword>
<reference evidence="2" key="1">
    <citation type="submission" date="2021-10" db="EMBL/GenBank/DDBJ databases">
        <title>Gramella sp. ASW11-100T, isolated from marine sediment.</title>
        <authorList>
            <person name="Xia C."/>
        </authorList>
    </citation>
    <scope>NUCLEOTIDE SEQUENCE</scope>
    <source>
        <strain evidence="2">ASW11-100</strain>
    </source>
</reference>
<proteinExistence type="predicted"/>
<accession>A0A9X1RWQ8</accession>